<keyword evidence="4" id="KW-1185">Reference proteome</keyword>
<evidence type="ECO:0000313" key="3">
    <source>
        <dbReference type="EMBL" id="EDW30498.1"/>
    </source>
</evidence>
<accession>B4H2D1</accession>
<reference evidence="3 4" key="1">
    <citation type="journal article" date="2007" name="Nature">
        <title>Evolution of genes and genomes on the Drosophila phylogeny.</title>
        <authorList>
            <consortium name="Drosophila 12 Genomes Consortium"/>
            <person name="Clark A.G."/>
            <person name="Eisen M.B."/>
            <person name="Smith D.R."/>
            <person name="Bergman C.M."/>
            <person name="Oliver B."/>
            <person name="Markow T.A."/>
            <person name="Kaufman T.C."/>
            <person name="Kellis M."/>
            <person name="Gelbart W."/>
            <person name="Iyer V.N."/>
            <person name="Pollard D.A."/>
            <person name="Sackton T.B."/>
            <person name="Larracuente A.M."/>
            <person name="Singh N.D."/>
            <person name="Abad J.P."/>
            <person name="Abt D.N."/>
            <person name="Adryan B."/>
            <person name="Aguade M."/>
            <person name="Akashi H."/>
            <person name="Anderson W.W."/>
            <person name="Aquadro C.F."/>
            <person name="Ardell D.H."/>
            <person name="Arguello R."/>
            <person name="Artieri C.G."/>
            <person name="Barbash D.A."/>
            <person name="Barker D."/>
            <person name="Barsanti P."/>
            <person name="Batterham P."/>
            <person name="Batzoglou S."/>
            <person name="Begun D."/>
            <person name="Bhutkar A."/>
            <person name="Blanco E."/>
            <person name="Bosak S.A."/>
            <person name="Bradley R.K."/>
            <person name="Brand A.D."/>
            <person name="Brent M.R."/>
            <person name="Brooks A.N."/>
            <person name="Brown R.H."/>
            <person name="Butlin R.K."/>
            <person name="Caggese C."/>
            <person name="Calvi B.R."/>
            <person name="Bernardo de Carvalho A."/>
            <person name="Caspi A."/>
            <person name="Castrezana S."/>
            <person name="Celniker S.E."/>
            <person name="Chang J.L."/>
            <person name="Chapple C."/>
            <person name="Chatterji S."/>
            <person name="Chinwalla A."/>
            <person name="Civetta A."/>
            <person name="Clifton S.W."/>
            <person name="Comeron J.M."/>
            <person name="Costello J.C."/>
            <person name="Coyne J.A."/>
            <person name="Daub J."/>
            <person name="David R.G."/>
            <person name="Delcher A.L."/>
            <person name="Delehaunty K."/>
            <person name="Do C.B."/>
            <person name="Ebling H."/>
            <person name="Edwards K."/>
            <person name="Eickbush T."/>
            <person name="Evans J.D."/>
            <person name="Filipski A."/>
            <person name="Findeiss S."/>
            <person name="Freyhult E."/>
            <person name="Fulton L."/>
            <person name="Fulton R."/>
            <person name="Garcia A.C."/>
            <person name="Gardiner A."/>
            <person name="Garfield D.A."/>
            <person name="Garvin B.E."/>
            <person name="Gibson G."/>
            <person name="Gilbert D."/>
            <person name="Gnerre S."/>
            <person name="Godfrey J."/>
            <person name="Good R."/>
            <person name="Gotea V."/>
            <person name="Gravely B."/>
            <person name="Greenberg A.J."/>
            <person name="Griffiths-Jones S."/>
            <person name="Gross S."/>
            <person name="Guigo R."/>
            <person name="Gustafson E.A."/>
            <person name="Haerty W."/>
            <person name="Hahn M.W."/>
            <person name="Halligan D.L."/>
            <person name="Halpern A.L."/>
            <person name="Halter G.M."/>
            <person name="Han M.V."/>
            <person name="Heger A."/>
            <person name="Hillier L."/>
            <person name="Hinrichs A.S."/>
            <person name="Holmes I."/>
            <person name="Hoskins R.A."/>
            <person name="Hubisz M.J."/>
            <person name="Hultmark D."/>
            <person name="Huntley M.A."/>
            <person name="Jaffe D.B."/>
            <person name="Jagadeeshan S."/>
            <person name="Jeck W.R."/>
            <person name="Johnson J."/>
            <person name="Jones C.D."/>
            <person name="Jordan W.C."/>
            <person name="Karpen G.H."/>
            <person name="Kataoka E."/>
            <person name="Keightley P.D."/>
            <person name="Kheradpour P."/>
            <person name="Kirkness E.F."/>
            <person name="Koerich L.B."/>
            <person name="Kristiansen K."/>
            <person name="Kudrna D."/>
            <person name="Kulathinal R.J."/>
            <person name="Kumar S."/>
            <person name="Kwok R."/>
            <person name="Lander E."/>
            <person name="Langley C.H."/>
            <person name="Lapoint R."/>
            <person name="Lazzaro B.P."/>
            <person name="Lee S.J."/>
            <person name="Levesque L."/>
            <person name="Li R."/>
            <person name="Lin C.F."/>
            <person name="Lin M.F."/>
            <person name="Lindblad-Toh K."/>
            <person name="Llopart A."/>
            <person name="Long M."/>
            <person name="Low L."/>
            <person name="Lozovsky E."/>
            <person name="Lu J."/>
            <person name="Luo M."/>
            <person name="Machado C.A."/>
            <person name="Makalowski W."/>
            <person name="Marzo M."/>
            <person name="Matsuda M."/>
            <person name="Matzkin L."/>
            <person name="McAllister B."/>
            <person name="McBride C.S."/>
            <person name="McKernan B."/>
            <person name="McKernan K."/>
            <person name="Mendez-Lago M."/>
            <person name="Minx P."/>
            <person name="Mollenhauer M.U."/>
            <person name="Montooth K."/>
            <person name="Mount S.M."/>
            <person name="Mu X."/>
            <person name="Myers E."/>
            <person name="Negre B."/>
            <person name="Newfeld S."/>
            <person name="Nielsen R."/>
            <person name="Noor M.A."/>
            <person name="O'Grady P."/>
            <person name="Pachter L."/>
            <person name="Papaceit M."/>
            <person name="Parisi M.J."/>
            <person name="Parisi M."/>
            <person name="Parts L."/>
            <person name="Pedersen J.S."/>
            <person name="Pesole G."/>
            <person name="Phillippy A.M."/>
            <person name="Ponting C.P."/>
            <person name="Pop M."/>
            <person name="Porcelli D."/>
            <person name="Powell J.R."/>
            <person name="Prohaska S."/>
            <person name="Pruitt K."/>
            <person name="Puig M."/>
            <person name="Quesneville H."/>
            <person name="Ram K.R."/>
            <person name="Rand D."/>
            <person name="Rasmussen M.D."/>
            <person name="Reed L.K."/>
            <person name="Reenan R."/>
            <person name="Reily A."/>
            <person name="Remington K.A."/>
            <person name="Rieger T.T."/>
            <person name="Ritchie M.G."/>
            <person name="Robin C."/>
            <person name="Rogers Y.H."/>
            <person name="Rohde C."/>
            <person name="Rozas J."/>
            <person name="Rubenfield M.J."/>
            <person name="Ruiz A."/>
            <person name="Russo S."/>
            <person name="Salzberg S.L."/>
            <person name="Sanchez-Gracia A."/>
            <person name="Saranga D.J."/>
            <person name="Sato H."/>
            <person name="Schaeffer S.W."/>
            <person name="Schatz M.C."/>
            <person name="Schlenke T."/>
            <person name="Schwartz R."/>
            <person name="Segarra C."/>
            <person name="Singh R.S."/>
            <person name="Sirot L."/>
            <person name="Sirota M."/>
            <person name="Sisneros N.B."/>
            <person name="Smith C.D."/>
            <person name="Smith T.F."/>
            <person name="Spieth J."/>
            <person name="Stage D.E."/>
            <person name="Stark A."/>
            <person name="Stephan W."/>
            <person name="Strausberg R.L."/>
            <person name="Strempel S."/>
            <person name="Sturgill D."/>
            <person name="Sutton G."/>
            <person name="Sutton G.G."/>
            <person name="Tao W."/>
            <person name="Teichmann S."/>
            <person name="Tobari Y.N."/>
            <person name="Tomimura Y."/>
            <person name="Tsolas J.M."/>
            <person name="Valente V.L."/>
            <person name="Venter E."/>
            <person name="Venter J.C."/>
            <person name="Vicario S."/>
            <person name="Vieira F.G."/>
            <person name="Vilella A.J."/>
            <person name="Villasante A."/>
            <person name="Walenz B."/>
            <person name="Wang J."/>
            <person name="Wasserman M."/>
            <person name="Watts T."/>
            <person name="Wilson D."/>
            <person name="Wilson R.K."/>
            <person name="Wing R.A."/>
            <person name="Wolfner M.F."/>
            <person name="Wong A."/>
            <person name="Wong G.K."/>
            <person name="Wu C.I."/>
            <person name="Wu G."/>
            <person name="Yamamoto D."/>
            <person name="Yang H.P."/>
            <person name="Yang S.P."/>
            <person name="Yorke J.A."/>
            <person name="Yoshida K."/>
            <person name="Zdobnov E."/>
            <person name="Zhang P."/>
            <person name="Zhang Y."/>
            <person name="Zimin A.V."/>
            <person name="Baldwin J."/>
            <person name="Abdouelleil A."/>
            <person name="Abdulkadir J."/>
            <person name="Abebe A."/>
            <person name="Abera B."/>
            <person name="Abreu J."/>
            <person name="Acer S.C."/>
            <person name="Aftuck L."/>
            <person name="Alexander A."/>
            <person name="An P."/>
            <person name="Anderson E."/>
            <person name="Anderson S."/>
            <person name="Arachi H."/>
            <person name="Azer M."/>
            <person name="Bachantsang P."/>
            <person name="Barry A."/>
            <person name="Bayul T."/>
            <person name="Berlin A."/>
            <person name="Bessette D."/>
            <person name="Bloom T."/>
            <person name="Blye J."/>
            <person name="Boguslavskiy L."/>
            <person name="Bonnet C."/>
            <person name="Boukhgalter B."/>
            <person name="Bourzgui I."/>
            <person name="Brown A."/>
            <person name="Cahill P."/>
            <person name="Channer S."/>
            <person name="Cheshatsang Y."/>
            <person name="Chuda L."/>
            <person name="Citroen M."/>
            <person name="Collymore A."/>
            <person name="Cooke P."/>
            <person name="Costello M."/>
            <person name="D'Aco K."/>
            <person name="Daza R."/>
            <person name="De Haan G."/>
            <person name="DeGray S."/>
            <person name="DeMaso C."/>
            <person name="Dhargay N."/>
            <person name="Dooley K."/>
            <person name="Dooley E."/>
            <person name="Doricent M."/>
            <person name="Dorje P."/>
            <person name="Dorjee K."/>
            <person name="Dupes A."/>
            <person name="Elong R."/>
            <person name="Falk J."/>
            <person name="Farina A."/>
            <person name="Faro S."/>
            <person name="Ferguson D."/>
            <person name="Fisher S."/>
            <person name="Foley C.D."/>
            <person name="Franke A."/>
            <person name="Friedrich D."/>
            <person name="Gadbois L."/>
            <person name="Gearin G."/>
            <person name="Gearin C.R."/>
            <person name="Giannoukos G."/>
            <person name="Goode T."/>
            <person name="Graham J."/>
            <person name="Grandbois E."/>
            <person name="Grewal S."/>
            <person name="Gyaltsen K."/>
            <person name="Hafez N."/>
            <person name="Hagos B."/>
            <person name="Hall J."/>
            <person name="Henson C."/>
            <person name="Hollinger A."/>
            <person name="Honan T."/>
            <person name="Huard M.D."/>
            <person name="Hughes L."/>
            <person name="Hurhula B."/>
            <person name="Husby M.E."/>
            <person name="Kamat A."/>
            <person name="Kanga B."/>
            <person name="Kashin S."/>
            <person name="Khazanovich D."/>
            <person name="Kisner P."/>
            <person name="Lance K."/>
            <person name="Lara M."/>
            <person name="Lee W."/>
            <person name="Lennon N."/>
            <person name="Letendre F."/>
            <person name="LeVine R."/>
            <person name="Lipovsky A."/>
            <person name="Liu X."/>
            <person name="Liu J."/>
            <person name="Liu S."/>
            <person name="Lokyitsang T."/>
            <person name="Lokyitsang Y."/>
            <person name="Lubonja R."/>
            <person name="Lui A."/>
            <person name="MacDonald P."/>
            <person name="Magnisalis V."/>
            <person name="Maru K."/>
            <person name="Matthews C."/>
            <person name="McCusker W."/>
            <person name="McDonough S."/>
            <person name="Mehta T."/>
            <person name="Meldrim J."/>
            <person name="Meneus L."/>
            <person name="Mihai O."/>
            <person name="Mihalev A."/>
            <person name="Mihova T."/>
            <person name="Mittelman R."/>
            <person name="Mlenga V."/>
            <person name="Montmayeur A."/>
            <person name="Mulrain L."/>
            <person name="Navidi A."/>
            <person name="Naylor J."/>
            <person name="Negash T."/>
            <person name="Nguyen T."/>
            <person name="Nguyen N."/>
            <person name="Nicol R."/>
            <person name="Norbu C."/>
            <person name="Norbu N."/>
            <person name="Novod N."/>
            <person name="O'Neill B."/>
            <person name="Osman S."/>
            <person name="Markiewicz E."/>
            <person name="Oyono O.L."/>
            <person name="Patti C."/>
            <person name="Phunkhang P."/>
            <person name="Pierre F."/>
            <person name="Priest M."/>
            <person name="Raghuraman S."/>
            <person name="Rege F."/>
            <person name="Reyes R."/>
            <person name="Rise C."/>
            <person name="Rogov P."/>
            <person name="Ross K."/>
            <person name="Ryan E."/>
            <person name="Settipalli S."/>
            <person name="Shea T."/>
            <person name="Sherpa N."/>
            <person name="Shi L."/>
            <person name="Shih D."/>
            <person name="Sparrow T."/>
            <person name="Spaulding J."/>
            <person name="Stalker J."/>
            <person name="Stange-Thomann N."/>
            <person name="Stavropoulos S."/>
            <person name="Stone C."/>
            <person name="Strader C."/>
            <person name="Tesfaye S."/>
            <person name="Thomson T."/>
            <person name="Thoulutsang Y."/>
            <person name="Thoulutsang D."/>
            <person name="Topham K."/>
            <person name="Topping I."/>
            <person name="Tsamla T."/>
            <person name="Vassiliev H."/>
            <person name="Vo A."/>
            <person name="Wangchuk T."/>
            <person name="Wangdi T."/>
            <person name="Weiand M."/>
            <person name="Wilkinson J."/>
            <person name="Wilson A."/>
            <person name="Yadav S."/>
            <person name="Young G."/>
            <person name="Yu Q."/>
            <person name="Zembek L."/>
            <person name="Zhong D."/>
            <person name="Zimmer A."/>
            <person name="Zwirko Z."/>
            <person name="Jaffe D.B."/>
            <person name="Alvarez P."/>
            <person name="Brockman W."/>
            <person name="Butler J."/>
            <person name="Chin C."/>
            <person name="Gnerre S."/>
            <person name="Grabherr M."/>
            <person name="Kleber M."/>
            <person name="Mauceli E."/>
            <person name="MacCallum I."/>
        </authorList>
    </citation>
    <scope>NUCLEOTIDE SEQUENCE [LARGE SCALE GENOMIC DNA]</scope>
    <source>
        <strain evidence="4">MSH-3 / Tucson 14011-0111.49</strain>
    </source>
</reference>
<dbReference type="Proteomes" id="UP000008744">
    <property type="component" value="Unassembled WGS sequence"/>
</dbReference>
<evidence type="ECO:0000256" key="2">
    <source>
        <dbReference type="SAM" id="Phobius"/>
    </source>
</evidence>
<name>B4H2D1_DROPE</name>
<organism evidence="4">
    <name type="scientific">Drosophila persimilis</name>
    <name type="common">Fruit fly</name>
    <dbReference type="NCBI Taxonomy" id="7234"/>
    <lineage>
        <taxon>Eukaryota</taxon>
        <taxon>Metazoa</taxon>
        <taxon>Ecdysozoa</taxon>
        <taxon>Arthropoda</taxon>
        <taxon>Hexapoda</taxon>
        <taxon>Insecta</taxon>
        <taxon>Pterygota</taxon>
        <taxon>Neoptera</taxon>
        <taxon>Endopterygota</taxon>
        <taxon>Diptera</taxon>
        <taxon>Brachycera</taxon>
        <taxon>Muscomorpha</taxon>
        <taxon>Ephydroidea</taxon>
        <taxon>Drosophilidae</taxon>
        <taxon>Drosophila</taxon>
        <taxon>Sophophora</taxon>
    </lineage>
</organism>
<gene>
    <name evidence="3" type="primary">Dper\GL26818</name>
    <name evidence="3" type="ORF">Dper_GL26818</name>
</gene>
<proteinExistence type="predicted"/>
<sequence length="154" mass="17865">MDFLKRIAIYFIPPPAQEPTIIDITKRLCLQIWDYFRPPPPPVRFLGDDNVINALNVSSLILVFVCPFIMGIYFKDLVKLCRKLYHWKAMLRQIDDMENIEEDDQSELSEEEEEIAEMEDGAREVARLEDDPNELALVPVPEPIQLPIPVPNDN</sequence>
<evidence type="ECO:0000313" key="4">
    <source>
        <dbReference type="Proteomes" id="UP000008744"/>
    </source>
</evidence>
<dbReference type="HOGENOM" id="CLU_1706093_0_0_1"/>
<evidence type="ECO:0000256" key="1">
    <source>
        <dbReference type="SAM" id="MobiDB-lite"/>
    </source>
</evidence>
<feature type="region of interest" description="Disordered" evidence="1">
    <location>
        <begin position="101"/>
        <end position="120"/>
    </location>
</feature>
<keyword evidence="2" id="KW-1133">Transmembrane helix</keyword>
<dbReference type="EMBL" id="CH479204">
    <property type="protein sequence ID" value="EDW30498.1"/>
    <property type="molecule type" value="Genomic_DNA"/>
</dbReference>
<feature type="compositionally biased region" description="Acidic residues" evidence="1">
    <location>
        <begin position="101"/>
        <end position="119"/>
    </location>
</feature>
<protein>
    <submittedName>
        <fullName evidence="3">GL26818</fullName>
    </submittedName>
</protein>
<feature type="transmembrane region" description="Helical" evidence="2">
    <location>
        <begin position="51"/>
        <end position="74"/>
    </location>
</feature>
<dbReference type="AlphaFoldDB" id="B4H2D1"/>
<keyword evidence="2" id="KW-0812">Transmembrane</keyword>
<keyword evidence="2" id="KW-0472">Membrane</keyword>